<dbReference type="Proteomes" id="UP001595191">
    <property type="component" value="Unassembled WGS sequence"/>
</dbReference>
<sequence length="615" mass="69665">MAEEKTTAEVEETVEAQQEVKEVKEETPVQDPKEFLENFDWDKYEQGIEKVEDSKLKEFETLVEKNFVDTADEEVVTGTVVYLTDREAIIDINAKSEGVISLNEFRYNPNLKVGDKVEVLIDIREDKSGQLVLSHRKARTIMAWDRVNAAHDNEEVVSGFVKCRTKGGMIVDVFGIEAFLPGSQIDVKPIRDYDQYVNKTMEFKVVKINHEFKNVVVSHKALIEADIEEQKKEIISQLEKGQVLEGVVKNITSYGVFIDLGGVDGLVHITDLSWSRINHPNEVVELDQKLNVVILDFDENKSRIQLGLKQLEKHPWEALSDEIKIGDKVKGKVVVIADYGAFIEVVEGVEGLIHVSEMSWSTHLRSAQDFVKVGDEVEAIVLTLDREDRKMSLGIKQLTPDPWTDITTKYPVGSRHKGIVRNFTNFGVFVELEEGIDGLIYISDLSWTKKIKHPSEFTAVGETLEVEVLELDVEGRKLSLGHKQTTENPWDKYENEFALDTVHKAAITEIVDKGATIDFNDDITAFVPQRHLEKEDGKKLGKGEEAEFKIIEFNKDFKRVVASHTAIFREEERRNVKSAAQRQAASAEEAKPTLGDANEQLQALKDKMEAKSKKK</sequence>
<reference evidence="1" key="1">
    <citation type="submission" date="2024-09" db="EMBL/GenBank/DDBJ databases">
        <authorList>
            <person name="Liu J."/>
        </authorList>
    </citation>
    <scope>NUCLEOTIDE SEQUENCE</scope>
    <source>
        <strain evidence="1">NBU2967</strain>
    </source>
</reference>
<proteinExistence type="predicted"/>
<name>A0ACC7LSI7_9FLAO</name>
<evidence type="ECO:0000313" key="2">
    <source>
        <dbReference type="Proteomes" id="UP001595191"/>
    </source>
</evidence>
<keyword evidence="1" id="KW-0689">Ribosomal protein</keyword>
<dbReference type="EMBL" id="JBHFPV010000002">
    <property type="protein sequence ID" value="MFH6604527.1"/>
    <property type="molecule type" value="Genomic_DNA"/>
</dbReference>
<comment type="caution">
    <text evidence="1">The sequence shown here is derived from an EMBL/GenBank/DDBJ whole genome shotgun (WGS) entry which is preliminary data.</text>
</comment>
<evidence type="ECO:0000313" key="1">
    <source>
        <dbReference type="EMBL" id="MFH6604527.1"/>
    </source>
</evidence>
<accession>A0ACC7LSI7</accession>
<keyword evidence="2" id="KW-1185">Reference proteome</keyword>
<protein>
    <submittedName>
        <fullName evidence="1">30S ribosomal protein S1</fullName>
    </submittedName>
</protein>
<gene>
    <name evidence="1" type="primary">rpsA</name>
    <name evidence="1" type="ORF">ACEZ3G_13640</name>
</gene>
<keyword evidence="1" id="KW-0687">Ribonucleoprotein</keyword>
<organism evidence="1 2">
    <name type="scientific">Meishania litoralis</name>
    <dbReference type="NCBI Taxonomy" id="3434685"/>
    <lineage>
        <taxon>Bacteria</taxon>
        <taxon>Pseudomonadati</taxon>
        <taxon>Bacteroidota</taxon>
        <taxon>Flavobacteriia</taxon>
        <taxon>Flavobacteriales</taxon>
        <taxon>Flavobacteriaceae</taxon>
        <taxon>Meishania</taxon>
    </lineage>
</organism>